<dbReference type="Gene3D" id="6.10.250.690">
    <property type="match status" value="1"/>
</dbReference>
<dbReference type="SMART" id="SM00862">
    <property type="entry name" value="Trans_reg_C"/>
    <property type="match status" value="1"/>
</dbReference>
<evidence type="ECO:0000259" key="5">
    <source>
        <dbReference type="PROSITE" id="PS51755"/>
    </source>
</evidence>
<dbReference type="CDD" id="cd00383">
    <property type="entry name" value="trans_reg_C"/>
    <property type="match status" value="1"/>
</dbReference>
<proteinExistence type="predicted"/>
<feature type="DNA-binding region" description="OmpR/PhoB-type" evidence="3">
    <location>
        <begin position="131"/>
        <end position="230"/>
    </location>
</feature>
<dbReference type="GO" id="GO:0032993">
    <property type="term" value="C:protein-DNA complex"/>
    <property type="evidence" value="ECO:0007669"/>
    <property type="project" value="TreeGrafter"/>
</dbReference>
<evidence type="ECO:0000313" key="7">
    <source>
        <dbReference type="Proteomes" id="UP000242351"/>
    </source>
</evidence>
<dbReference type="PANTHER" id="PTHR48111:SF50">
    <property type="entry name" value="KDP OPERON TRANSCRIPTIONAL REGULATORY PROTEIN KDPE"/>
    <property type="match status" value="1"/>
</dbReference>
<reference evidence="6 7" key="1">
    <citation type="submission" date="2017-11" db="EMBL/GenBank/DDBJ databases">
        <authorList>
            <person name="Han C.G."/>
        </authorList>
    </citation>
    <scope>NUCLEOTIDE SEQUENCE [LARGE SCALE GENOMIC DNA]</scope>
    <source>
        <strain evidence="6 7">ANC 5347</strain>
    </source>
</reference>
<dbReference type="Gene3D" id="3.40.50.2300">
    <property type="match status" value="1"/>
</dbReference>
<protein>
    <submittedName>
        <fullName evidence="6">DNA-binding response regulator</fullName>
    </submittedName>
</protein>
<feature type="domain" description="OmpR/PhoB-type" evidence="5">
    <location>
        <begin position="131"/>
        <end position="230"/>
    </location>
</feature>
<dbReference type="EMBL" id="PGOZ01000025">
    <property type="protein sequence ID" value="PJI31432.1"/>
    <property type="molecule type" value="Genomic_DNA"/>
</dbReference>
<comment type="caution">
    <text evidence="6">The sequence shown here is derived from an EMBL/GenBank/DDBJ whole genome shotgun (WGS) entry which is preliminary data.</text>
</comment>
<dbReference type="Pfam" id="PF00486">
    <property type="entry name" value="Trans_reg_C"/>
    <property type="match status" value="1"/>
</dbReference>
<evidence type="ECO:0000313" key="6">
    <source>
        <dbReference type="EMBL" id="PJI31432.1"/>
    </source>
</evidence>
<evidence type="ECO:0000256" key="2">
    <source>
        <dbReference type="PROSITE-ProRule" id="PRU00169"/>
    </source>
</evidence>
<dbReference type="InterPro" id="IPR001867">
    <property type="entry name" value="OmpR/PhoB-type_DNA-bd"/>
</dbReference>
<dbReference type="AlphaFoldDB" id="A0A2H9UI99"/>
<keyword evidence="1 3" id="KW-0238">DNA-binding</keyword>
<dbReference type="InterPro" id="IPR039420">
    <property type="entry name" value="WalR-like"/>
</dbReference>
<feature type="domain" description="Response regulatory" evidence="4">
    <location>
        <begin position="8"/>
        <end position="121"/>
    </location>
</feature>
<organism evidence="6 7">
    <name type="scientific">Acinetobacter pseudolwoffii</name>
    <dbReference type="NCBI Taxonomy" id="2053287"/>
    <lineage>
        <taxon>Bacteria</taxon>
        <taxon>Pseudomonadati</taxon>
        <taxon>Pseudomonadota</taxon>
        <taxon>Gammaproteobacteria</taxon>
        <taxon>Moraxellales</taxon>
        <taxon>Moraxellaceae</taxon>
        <taxon>Acinetobacter</taxon>
    </lineage>
</organism>
<dbReference type="PROSITE" id="PS51755">
    <property type="entry name" value="OMPR_PHOB"/>
    <property type="match status" value="1"/>
</dbReference>
<dbReference type="RefSeq" id="WP_005096102.1">
    <property type="nucleotide sequence ID" value="NZ_CP084300.1"/>
</dbReference>
<keyword evidence="2" id="KW-0597">Phosphoprotein</keyword>
<accession>A0A2H9UI99</accession>
<dbReference type="InterPro" id="IPR011006">
    <property type="entry name" value="CheY-like_superfamily"/>
</dbReference>
<dbReference type="PANTHER" id="PTHR48111">
    <property type="entry name" value="REGULATOR OF RPOS"/>
    <property type="match status" value="1"/>
</dbReference>
<dbReference type="GO" id="GO:0000156">
    <property type="term" value="F:phosphorelay response regulator activity"/>
    <property type="evidence" value="ECO:0007669"/>
    <property type="project" value="TreeGrafter"/>
</dbReference>
<dbReference type="Pfam" id="PF00072">
    <property type="entry name" value="Response_reg"/>
    <property type="match status" value="1"/>
</dbReference>
<dbReference type="GO" id="GO:0005829">
    <property type="term" value="C:cytosol"/>
    <property type="evidence" value="ECO:0007669"/>
    <property type="project" value="TreeGrafter"/>
</dbReference>
<evidence type="ECO:0000256" key="3">
    <source>
        <dbReference type="PROSITE-ProRule" id="PRU01091"/>
    </source>
</evidence>
<gene>
    <name evidence="6" type="ORF">CU320_14050</name>
</gene>
<dbReference type="GO" id="GO:0000976">
    <property type="term" value="F:transcription cis-regulatory region binding"/>
    <property type="evidence" value="ECO:0007669"/>
    <property type="project" value="TreeGrafter"/>
</dbReference>
<dbReference type="InterPro" id="IPR036388">
    <property type="entry name" value="WH-like_DNA-bd_sf"/>
</dbReference>
<evidence type="ECO:0000259" key="4">
    <source>
        <dbReference type="PROSITE" id="PS50110"/>
    </source>
</evidence>
<dbReference type="GO" id="GO:0006355">
    <property type="term" value="P:regulation of DNA-templated transcription"/>
    <property type="evidence" value="ECO:0007669"/>
    <property type="project" value="InterPro"/>
</dbReference>
<dbReference type="SMART" id="SM00448">
    <property type="entry name" value="REC"/>
    <property type="match status" value="1"/>
</dbReference>
<name>A0A2H9UI99_9GAMM</name>
<evidence type="ECO:0000256" key="1">
    <source>
        <dbReference type="ARBA" id="ARBA00023125"/>
    </source>
</evidence>
<sequence length="233" mass="26490">MDDNFEGRILVVDDEVQIQKFLNIALRAQELKCLSACRGQDALNLIDQEQIHIVILDLGLPDMDGKEVLIKIRKKSQVPVIVLSARSNEIEKIELFDAGANDYVTKPFSVNELMARIRALLRVSQQLIKPVSTYESESLRIDFQTREVLLENVSVNLTKKEFELLELLVSQEGKLLTQSQIIKRLWGPSHAENTHYLRILVAKLRNKLGDNAIDPKFIFTEPGVGLRFISKPS</sequence>
<dbReference type="PROSITE" id="PS50110">
    <property type="entry name" value="RESPONSE_REGULATORY"/>
    <property type="match status" value="1"/>
</dbReference>
<reference evidence="6 7" key="2">
    <citation type="submission" date="2017-12" db="EMBL/GenBank/DDBJ databases">
        <title>Revising the taxonomy of the Acinetobacter lwoffii group: the description of Acinetobacter pseudolwoffii sp. nov. and emended description of Acinetobacter lwoffii.</title>
        <authorList>
            <person name="Nemec A."/>
        </authorList>
    </citation>
    <scope>NUCLEOTIDE SEQUENCE [LARGE SCALE GENOMIC DNA]</scope>
    <source>
        <strain evidence="6 7">ANC 5347</strain>
    </source>
</reference>
<dbReference type="InterPro" id="IPR001789">
    <property type="entry name" value="Sig_transdc_resp-reg_receiver"/>
</dbReference>
<dbReference type="Gene3D" id="1.10.10.10">
    <property type="entry name" value="Winged helix-like DNA-binding domain superfamily/Winged helix DNA-binding domain"/>
    <property type="match status" value="1"/>
</dbReference>
<dbReference type="SUPFAM" id="SSF52172">
    <property type="entry name" value="CheY-like"/>
    <property type="match status" value="1"/>
</dbReference>
<dbReference type="Proteomes" id="UP000242351">
    <property type="component" value="Unassembled WGS sequence"/>
</dbReference>
<feature type="modified residue" description="4-aspartylphosphate" evidence="2">
    <location>
        <position position="57"/>
    </location>
</feature>